<dbReference type="Proteomes" id="UP001299546">
    <property type="component" value="Unassembled WGS sequence"/>
</dbReference>
<gene>
    <name evidence="2" type="ORF">LIZ65_10950</name>
</gene>
<comment type="caution">
    <text evidence="2">The sequence shown here is derived from an EMBL/GenBank/DDBJ whole genome shotgun (WGS) entry which is preliminary data.</text>
</comment>
<dbReference type="Pfam" id="PF01116">
    <property type="entry name" value="F_bP_aldolase"/>
    <property type="match status" value="1"/>
</dbReference>
<dbReference type="PANTHER" id="PTHR30304">
    <property type="entry name" value="D-TAGATOSE-1,6-BISPHOSPHATE ALDOLASE"/>
    <property type="match status" value="1"/>
</dbReference>
<evidence type="ECO:0000313" key="2">
    <source>
        <dbReference type="EMBL" id="MCB7387806.1"/>
    </source>
</evidence>
<name>A0ABS8DHD7_9FIRM</name>
<dbReference type="EMBL" id="JAJCIS010000006">
    <property type="protein sequence ID" value="MCB7387806.1"/>
    <property type="molecule type" value="Genomic_DNA"/>
</dbReference>
<dbReference type="PIRSF" id="PIRSF001359">
    <property type="entry name" value="F_bP_aldolase_II"/>
    <property type="match status" value="1"/>
</dbReference>
<dbReference type="SUPFAM" id="SSF51569">
    <property type="entry name" value="Aldolase"/>
    <property type="match status" value="1"/>
</dbReference>
<dbReference type="PANTHER" id="PTHR30304:SF0">
    <property type="entry name" value="D-TAGATOSE-1,6-BISPHOSPHATE ALDOLASE SUBUNIT GATY-RELATED"/>
    <property type="match status" value="1"/>
</dbReference>
<sequence length="286" mass="31083">MPLVTMSEVLKESIDKKYAVGAFDTMDRVFTESILNAAEKKGVPVILMIVPPVLDAPDADLFMSYVVDRCRRSPVPVALHLDHGPSFESVVKAIHYGCTSVMFDGSSLPYEENVAITRKVVEIAHTCGITVEAEIGHVAGHEGNMLDGNVADESAYTTVEEALNFYKDTNVDCLAVAVGTVHGVYKGTPKLDFERLQEIRDALPIPIVLHGGSGLTAEDYKNLVAHGVNKINFFTAMTLAASEAVRKLMEKNKKLMMTDIIMAGQNAAEEIVSEHIDIFGTLPLSC</sequence>
<reference evidence="2 3" key="1">
    <citation type="submission" date="2021-10" db="EMBL/GenBank/DDBJ databases">
        <title>Collection of gut derived symbiotic bacterial strains cultured from healthy donors.</title>
        <authorList>
            <person name="Lin H."/>
            <person name="Littmann E."/>
            <person name="Kohout C."/>
            <person name="Pamer E.G."/>
        </authorList>
    </citation>
    <scope>NUCLEOTIDE SEQUENCE [LARGE SCALE GENOMIC DNA]</scope>
    <source>
        <strain evidence="2 3">DFI.1.165</strain>
    </source>
</reference>
<protein>
    <submittedName>
        <fullName evidence="2">Class II fructose-bisphosphate aldolase</fullName>
    </submittedName>
</protein>
<dbReference type="Gene3D" id="3.20.20.70">
    <property type="entry name" value="Aldolase class I"/>
    <property type="match status" value="1"/>
</dbReference>
<accession>A0ABS8DHD7</accession>
<dbReference type="NCBIfam" id="TIGR00167">
    <property type="entry name" value="cbbA"/>
    <property type="match status" value="1"/>
</dbReference>
<proteinExistence type="predicted"/>
<dbReference type="CDD" id="cd00947">
    <property type="entry name" value="TBP_aldolase_IIB"/>
    <property type="match status" value="1"/>
</dbReference>
<keyword evidence="3" id="KW-1185">Reference proteome</keyword>
<dbReference type="InterPro" id="IPR000771">
    <property type="entry name" value="FBA_II"/>
</dbReference>
<comment type="cofactor">
    <cofactor evidence="1">
        <name>Zn(2+)</name>
        <dbReference type="ChEBI" id="CHEBI:29105"/>
    </cofactor>
</comment>
<evidence type="ECO:0000313" key="3">
    <source>
        <dbReference type="Proteomes" id="UP001299546"/>
    </source>
</evidence>
<evidence type="ECO:0000256" key="1">
    <source>
        <dbReference type="ARBA" id="ARBA00001947"/>
    </source>
</evidence>
<organism evidence="2 3">
    <name type="scientific">Bariatricus massiliensis</name>
    <dbReference type="NCBI Taxonomy" id="1745713"/>
    <lineage>
        <taxon>Bacteria</taxon>
        <taxon>Bacillati</taxon>
        <taxon>Bacillota</taxon>
        <taxon>Clostridia</taxon>
        <taxon>Lachnospirales</taxon>
        <taxon>Lachnospiraceae</taxon>
        <taxon>Bariatricus</taxon>
    </lineage>
</organism>
<dbReference type="InterPro" id="IPR050246">
    <property type="entry name" value="Class_II_FBP_aldolase"/>
</dbReference>
<dbReference type="RefSeq" id="WP_066734816.1">
    <property type="nucleotide sequence ID" value="NZ_JAJCIQ010000007.1"/>
</dbReference>
<dbReference type="InterPro" id="IPR013785">
    <property type="entry name" value="Aldolase_TIM"/>
</dbReference>